<dbReference type="EMBL" id="BMKW01000002">
    <property type="protein sequence ID" value="GGJ06562.1"/>
    <property type="molecule type" value="Genomic_DNA"/>
</dbReference>
<gene>
    <name evidence="2" type="ORF">GCM10011320_11780</name>
</gene>
<comment type="caution">
    <text evidence="2">The sequence shown here is derived from an EMBL/GenBank/DDBJ whole genome shotgun (WGS) entry which is preliminary data.</text>
</comment>
<accession>A0A917KA92</accession>
<evidence type="ECO:0000313" key="2">
    <source>
        <dbReference type="EMBL" id="GGJ06562.1"/>
    </source>
</evidence>
<dbReference type="Proteomes" id="UP000661507">
    <property type="component" value="Unassembled WGS sequence"/>
</dbReference>
<name>A0A917KA92_9PROT</name>
<proteinExistence type="predicted"/>
<reference evidence="2" key="2">
    <citation type="submission" date="2020-09" db="EMBL/GenBank/DDBJ databases">
        <authorList>
            <person name="Sun Q."/>
            <person name="Zhou Y."/>
        </authorList>
    </citation>
    <scope>NUCLEOTIDE SEQUENCE</scope>
    <source>
        <strain evidence="2">CGMCC 1.3617</strain>
    </source>
</reference>
<evidence type="ECO:0000313" key="3">
    <source>
        <dbReference type="Proteomes" id="UP000661507"/>
    </source>
</evidence>
<keyword evidence="1" id="KW-0472">Membrane</keyword>
<evidence type="ECO:0008006" key="4">
    <source>
        <dbReference type="Google" id="ProtNLM"/>
    </source>
</evidence>
<sequence length="101" mass="11745">MPRPICVRMVILRPSLSRKTFGWSLLTIGALGLVLPFLQGFLFLAMGVFVLRDQHIWAARRWGWVAGRWPQQVTRIEEMEASLGRRLAGARERVWRLFSRP</sequence>
<reference evidence="2" key="1">
    <citation type="journal article" date="2014" name="Int. J. Syst. Evol. Microbiol.">
        <title>Complete genome sequence of Corynebacterium casei LMG S-19264T (=DSM 44701T), isolated from a smear-ripened cheese.</title>
        <authorList>
            <consortium name="US DOE Joint Genome Institute (JGI-PGF)"/>
            <person name="Walter F."/>
            <person name="Albersmeier A."/>
            <person name="Kalinowski J."/>
            <person name="Ruckert C."/>
        </authorList>
    </citation>
    <scope>NUCLEOTIDE SEQUENCE</scope>
    <source>
        <strain evidence="2">CGMCC 1.3617</strain>
    </source>
</reference>
<keyword evidence="1" id="KW-0812">Transmembrane</keyword>
<keyword evidence="3" id="KW-1185">Reference proteome</keyword>
<dbReference type="AlphaFoldDB" id="A0A917KA92"/>
<evidence type="ECO:0000256" key="1">
    <source>
        <dbReference type="SAM" id="Phobius"/>
    </source>
</evidence>
<protein>
    <recommendedName>
        <fullName evidence="4">Transmembrane protein (PGPGW)</fullName>
    </recommendedName>
</protein>
<feature type="transmembrane region" description="Helical" evidence="1">
    <location>
        <begin position="20"/>
        <end position="51"/>
    </location>
</feature>
<keyword evidence="1" id="KW-1133">Transmembrane helix</keyword>
<organism evidence="2 3">
    <name type="scientific">Neoroseomonas lacus</name>
    <dbReference type="NCBI Taxonomy" id="287609"/>
    <lineage>
        <taxon>Bacteria</taxon>
        <taxon>Pseudomonadati</taxon>
        <taxon>Pseudomonadota</taxon>
        <taxon>Alphaproteobacteria</taxon>
        <taxon>Acetobacterales</taxon>
        <taxon>Acetobacteraceae</taxon>
        <taxon>Neoroseomonas</taxon>
    </lineage>
</organism>